<accession>A0A2W1C0C6</accession>
<keyword evidence="3" id="KW-1185">Reference proteome</keyword>
<sequence length="141" mass="15761">MSLIQSIPDLLYVILFVISLSYLTYASPPEGTDVTEAPKQRGFFHYLMQAFLERVDLNKIEGRNNNGRVKRQSSASKLQDSAKMPGSKILMLMLSMISNMFTTDPVGGVHPMSPQNARPVVKLFKEKIIGFLFPKPGKAQN</sequence>
<name>A0A2W1C0C6_HELAM</name>
<feature type="chain" id="PRO_5016115450" evidence="1">
    <location>
        <begin position="27"/>
        <end position="141"/>
    </location>
</feature>
<evidence type="ECO:0000313" key="2">
    <source>
        <dbReference type="EMBL" id="PZC78426.1"/>
    </source>
</evidence>
<dbReference type="EMBL" id="KZ149903">
    <property type="protein sequence ID" value="PZC78426.1"/>
    <property type="molecule type" value="Genomic_DNA"/>
</dbReference>
<keyword evidence="1" id="KW-0732">Signal</keyword>
<organism evidence="2 3">
    <name type="scientific">Helicoverpa armigera</name>
    <name type="common">Cotton bollworm</name>
    <name type="synonym">Heliothis armigera</name>
    <dbReference type="NCBI Taxonomy" id="29058"/>
    <lineage>
        <taxon>Eukaryota</taxon>
        <taxon>Metazoa</taxon>
        <taxon>Ecdysozoa</taxon>
        <taxon>Arthropoda</taxon>
        <taxon>Hexapoda</taxon>
        <taxon>Insecta</taxon>
        <taxon>Pterygota</taxon>
        <taxon>Neoptera</taxon>
        <taxon>Endopterygota</taxon>
        <taxon>Lepidoptera</taxon>
        <taxon>Glossata</taxon>
        <taxon>Ditrysia</taxon>
        <taxon>Noctuoidea</taxon>
        <taxon>Noctuidae</taxon>
        <taxon>Heliothinae</taxon>
        <taxon>Helicoverpa</taxon>
    </lineage>
</organism>
<evidence type="ECO:0000256" key="1">
    <source>
        <dbReference type="SAM" id="SignalP"/>
    </source>
</evidence>
<dbReference type="OrthoDB" id="7434164at2759"/>
<reference evidence="2 3" key="1">
    <citation type="journal article" date="2017" name="BMC Biol.">
        <title>Genomic innovations, transcriptional plasticity and gene loss underlying the evolution and divergence of two highly polyphagous and invasive Helicoverpa pest species.</title>
        <authorList>
            <person name="Pearce S.L."/>
            <person name="Clarke D.F."/>
            <person name="East P.D."/>
            <person name="Elfekih S."/>
            <person name="Gordon K.H."/>
            <person name="Jermiin L.S."/>
            <person name="McGaughran A."/>
            <person name="Oakeshott J.G."/>
            <person name="Papanikolaou A."/>
            <person name="Perera O.P."/>
            <person name="Rane R.V."/>
            <person name="Richards S."/>
            <person name="Tay W.T."/>
            <person name="Walsh T.K."/>
            <person name="Anderson A."/>
            <person name="Anderson C.J."/>
            <person name="Asgari S."/>
            <person name="Board P.G."/>
            <person name="Bretschneider A."/>
            <person name="Campbell P.M."/>
            <person name="Chertemps T."/>
            <person name="Christeller J.T."/>
            <person name="Coppin C.W."/>
            <person name="Downes S.J."/>
            <person name="Duan G."/>
            <person name="Farnsworth C.A."/>
            <person name="Good R.T."/>
            <person name="Han L.B."/>
            <person name="Han Y.C."/>
            <person name="Hatje K."/>
            <person name="Horne I."/>
            <person name="Huang Y.P."/>
            <person name="Hughes D.S."/>
            <person name="Jacquin-Joly E."/>
            <person name="James W."/>
            <person name="Jhangiani S."/>
            <person name="Kollmar M."/>
            <person name="Kuwar S.S."/>
            <person name="Li S."/>
            <person name="Liu N.Y."/>
            <person name="Maibeche M.T."/>
            <person name="Miller J.R."/>
            <person name="Montagne N."/>
            <person name="Perry T."/>
            <person name="Qu J."/>
            <person name="Song S.V."/>
            <person name="Sutton G.G."/>
            <person name="Vogel H."/>
            <person name="Walenz B.P."/>
            <person name="Xu W."/>
            <person name="Zhang H.J."/>
            <person name="Zou Z."/>
            <person name="Batterham P."/>
            <person name="Edwards O.R."/>
            <person name="Feyereisen R."/>
            <person name="Gibbs R.A."/>
            <person name="Heckel D.G."/>
            <person name="McGrath A."/>
            <person name="Robin C."/>
            <person name="Scherer S.E."/>
            <person name="Worley K.C."/>
            <person name="Wu Y.D."/>
        </authorList>
    </citation>
    <scope>NUCLEOTIDE SEQUENCE [LARGE SCALE GENOMIC DNA]</scope>
    <source>
        <strain evidence="2">Harm_GR_Male_#8</strain>
        <tissue evidence="2">Whole organism</tissue>
    </source>
</reference>
<feature type="signal peptide" evidence="1">
    <location>
        <begin position="1"/>
        <end position="26"/>
    </location>
</feature>
<protein>
    <submittedName>
        <fullName evidence="2">Uncharacterized protein</fullName>
    </submittedName>
</protein>
<gene>
    <name evidence="2" type="primary">HaOG202170</name>
    <name evidence="2" type="ORF">B5X24_HaOG202170</name>
</gene>
<dbReference type="AlphaFoldDB" id="A0A2W1C0C6"/>
<evidence type="ECO:0000313" key="3">
    <source>
        <dbReference type="Proteomes" id="UP000249218"/>
    </source>
</evidence>
<dbReference type="Proteomes" id="UP000249218">
    <property type="component" value="Unassembled WGS sequence"/>
</dbReference>
<proteinExistence type="predicted"/>